<dbReference type="GO" id="GO:0009451">
    <property type="term" value="P:RNA modification"/>
    <property type="evidence" value="ECO:0007669"/>
    <property type="project" value="InterPro"/>
</dbReference>
<comment type="caution">
    <text evidence="6">The sequence shown here is derived from an EMBL/GenBank/DDBJ whole genome shotgun (WGS) entry which is preliminary data.</text>
</comment>
<dbReference type="PROSITE" id="PS51375">
    <property type="entry name" value="PPR"/>
    <property type="match status" value="6"/>
</dbReference>
<evidence type="ECO:0000256" key="1">
    <source>
        <dbReference type="ARBA" id="ARBA00006643"/>
    </source>
</evidence>
<organism evidence="6 7">
    <name type="scientific">Papaver atlanticum</name>
    <dbReference type="NCBI Taxonomy" id="357466"/>
    <lineage>
        <taxon>Eukaryota</taxon>
        <taxon>Viridiplantae</taxon>
        <taxon>Streptophyta</taxon>
        <taxon>Embryophyta</taxon>
        <taxon>Tracheophyta</taxon>
        <taxon>Spermatophyta</taxon>
        <taxon>Magnoliopsida</taxon>
        <taxon>Ranunculales</taxon>
        <taxon>Papaveraceae</taxon>
        <taxon>Papaveroideae</taxon>
        <taxon>Papaver</taxon>
    </lineage>
</organism>
<dbReference type="Proteomes" id="UP001202328">
    <property type="component" value="Unassembled WGS sequence"/>
</dbReference>
<sequence>MRSVGVEPNETTFSVIVGVCFQMRSIDIGMSLHCLVLKKGFLRQVFVSSGLITMYSKCDSVGKARSVFDEMVDKDAVSWNSMISAYSQKGLYAEALNVLLLMLKNAADWKLLVNKFTFASIFKACAGLGWVRIGKAVHSCVIQLSVDSDCFVSGSMIDMYSKCGSIDEARRVFDWMENRDLVSWNGMITGYSLNYFGEEAIKLYYQLQLEGFVPNGTTYSSILKASTCMFESSAGRYFHAKVLKFGFLSDVFVGTALVDMYSKYFDMVGAEGAFQEITERNLVSFNALITGYSLSGKYEEALGIYANLLKLNVRPDCFTCTGLFSAVSQSSNFQEGTQVHAHCLKFGLDADITVGNSIVTFYSKCGFMDSALKSFEPVTRPNIVSWAGIISGFAQNGDSEKAVEYFCKMHKLGVRPDEFSFSSALKAVASSASVKHGRHIHAFVMKIALESNILVGSALVDVYSKCGMVEDSFRFFNEMPEKNVVSWNSIIMGFAHHGLTSKSLFLFQEMTKSGFIPTSITFTAVLFACGHAGLVEEGIHFYETMVSYYGISPSVEHCTCLVDLLGRAGYLHEAENFLRSSPFSSDSGLWRSLLAACGVQKNIEVGVRAAKECLRLDPQNSVTYVILSNIYASKQLWDEVTRIRDLMRKMGIEKEPGCSWIEVENKIV</sequence>
<gene>
    <name evidence="6" type="ORF">MKW98_022576</name>
</gene>
<name>A0AAD4SJY3_9MAGN</name>
<dbReference type="Pfam" id="PF20431">
    <property type="entry name" value="E_motif"/>
    <property type="match status" value="1"/>
</dbReference>
<evidence type="ECO:0000256" key="5">
    <source>
        <dbReference type="PROSITE-ProRule" id="PRU00708"/>
    </source>
</evidence>
<dbReference type="AlphaFoldDB" id="A0AAD4SJY3"/>
<comment type="similarity">
    <text evidence="1">Belongs to the PPR family. PCMP-H subfamily.</text>
</comment>
<evidence type="ECO:0008006" key="8">
    <source>
        <dbReference type="Google" id="ProtNLM"/>
    </source>
</evidence>
<comment type="similarity">
    <text evidence="4">Belongs to the PPR family. PCMP-E subfamily.</text>
</comment>
<proteinExistence type="inferred from homology"/>
<protein>
    <recommendedName>
        <fullName evidence="8">Pentatricopeptide repeat-containing protein</fullName>
    </recommendedName>
</protein>
<feature type="repeat" description="PPR" evidence="5">
    <location>
        <begin position="75"/>
        <end position="105"/>
    </location>
</feature>
<dbReference type="Pfam" id="PF01535">
    <property type="entry name" value="PPR"/>
    <property type="match status" value="4"/>
</dbReference>
<dbReference type="InterPro" id="IPR002885">
    <property type="entry name" value="PPR_rpt"/>
</dbReference>
<feature type="repeat" description="PPR" evidence="5">
    <location>
        <begin position="149"/>
        <end position="183"/>
    </location>
</feature>
<evidence type="ECO:0000313" key="6">
    <source>
        <dbReference type="EMBL" id="KAI3910889.1"/>
    </source>
</evidence>
<dbReference type="PANTHER" id="PTHR47926:SF471">
    <property type="entry name" value="DYW DOMAIN-CONTAINING PROTEIN"/>
    <property type="match status" value="1"/>
</dbReference>
<dbReference type="FunFam" id="1.25.40.10:FF:000196">
    <property type="entry name" value="Pentatricopeptide repeat-containing protein At4g14850"/>
    <property type="match status" value="2"/>
</dbReference>
<reference evidence="6" key="1">
    <citation type="submission" date="2022-04" db="EMBL/GenBank/DDBJ databases">
        <title>A functionally conserved STORR gene fusion in Papaver species that diverged 16.8 million years ago.</title>
        <authorList>
            <person name="Catania T."/>
        </authorList>
    </citation>
    <scope>NUCLEOTIDE SEQUENCE</scope>
    <source>
        <strain evidence="6">S-188037</strain>
    </source>
</reference>
<feature type="repeat" description="PPR" evidence="5">
    <location>
        <begin position="483"/>
        <end position="517"/>
    </location>
</feature>
<keyword evidence="3" id="KW-0809">Transit peptide</keyword>
<feature type="repeat" description="PPR" evidence="5">
    <location>
        <begin position="281"/>
        <end position="315"/>
    </location>
</feature>
<evidence type="ECO:0000256" key="2">
    <source>
        <dbReference type="ARBA" id="ARBA00022737"/>
    </source>
</evidence>
<dbReference type="InterPro" id="IPR011990">
    <property type="entry name" value="TPR-like_helical_dom_sf"/>
</dbReference>
<dbReference type="NCBIfam" id="TIGR00756">
    <property type="entry name" value="PPR"/>
    <property type="match status" value="7"/>
</dbReference>
<dbReference type="SUPFAM" id="SSF48452">
    <property type="entry name" value="TPR-like"/>
    <property type="match status" value="1"/>
</dbReference>
<dbReference type="InterPro" id="IPR046960">
    <property type="entry name" value="PPR_At4g14850-like_plant"/>
</dbReference>
<dbReference type="FunFam" id="1.25.40.10:FF:000488">
    <property type="entry name" value="Pentatricopeptide repeat-containing protein, mitochondrial"/>
    <property type="match status" value="1"/>
</dbReference>
<accession>A0AAD4SJY3</accession>
<evidence type="ECO:0000256" key="4">
    <source>
        <dbReference type="ARBA" id="ARBA00061659"/>
    </source>
</evidence>
<dbReference type="GO" id="GO:0003723">
    <property type="term" value="F:RNA binding"/>
    <property type="evidence" value="ECO:0007669"/>
    <property type="project" value="InterPro"/>
</dbReference>
<dbReference type="PANTHER" id="PTHR47926">
    <property type="entry name" value="PENTATRICOPEPTIDE REPEAT-CONTAINING PROTEIN"/>
    <property type="match status" value="1"/>
</dbReference>
<evidence type="ECO:0000256" key="3">
    <source>
        <dbReference type="ARBA" id="ARBA00022946"/>
    </source>
</evidence>
<evidence type="ECO:0000313" key="7">
    <source>
        <dbReference type="Proteomes" id="UP001202328"/>
    </source>
</evidence>
<feature type="repeat" description="PPR" evidence="5">
    <location>
        <begin position="620"/>
        <end position="654"/>
    </location>
</feature>
<dbReference type="FunFam" id="1.25.40.10:FF:000090">
    <property type="entry name" value="Pentatricopeptide repeat-containing protein, chloroplastic"/>
    <property type="match status" value="1"/>
</dbReference>
<dbReference type="FunFam" id="1.25.40.10:FF:000381">
    <property type="entry name" value="Pentatricopeptide repeat-containing protein"/>
    <property type="match status" value="1"/>
</dbReference>
<keyword evidence="7" id="KW-1185">Reference proteome</keyword>
<keyword evidence="2" id="KW-0677">Repeat</keyword>
<dbReference type="InterPro" id="IPR046848">
    <property type="entry name" value="E_motif"/>
</dbReference>
<dbReference type="EMBL" id="JAJJMB010010087">
    <property type="protein sequence ID" value="KAI3910889.1"/>
    <property type="molecule type" value="Genomic_DNA"/>
</dbReference>
<dbReference type="Gene3D" id="1.25.40.10">
    <property type="entry name" value="Tetratricopeptide repeat domain"/>
    <property type="match status" value="4"/>
</dbReference>
<feature type="repeat" description="PPR" evidence="5">
    <location>
        <begin position="382"/>
        <end position="416"/>
    </location>
</feature>
<dbReference type="Pfam" id="PF13041">
    <property type="entry name" value="PPR_2"/>
    <property type="match status" value="3"/>
</dbReference>